<comment type="subcellular location">
    <subcellularLocation>
        <location evidence="1">Cytoplasm</location>
    </subcellularLocation>
</comment>
<keyword evidence="3 8" id="KW-0597">Phosphoprotein</keyword>
<evidence type="ECO:0000256" key="5">
    <source>
        <dbReference type="ARBA" id="ARBA00023015"/>
    </source>
</evidence>
<reference evidence="12" key="1">
    <citation type="submission" date="2016-11" db="EMBL/GenBank/DDBJ databases">
        <authorList>
            <person name="Varghese N."/>
            <person name="Submissions S."/>
        </authorList>
    </citation>
    <scope>NUCLEOTIDE SEQUENCE [LARGE SCALE GENOMIC DNA]</scope>
    <source>
        <strain evidence="12">DSM 18095</strain>
    </source>
</reference>
<dbReference type="SMART" id="SM00448">
    <property type="entry name" value="REC"/>
    <property type="match status" value="1"/>
</dbReference>
<evidence type="ECO:0000313" key="12">
    <source>
        <dbReference type="Proteomes" id="UP000184114"/>
    </source>
</evidence>
<sequence>MRKILIVDDEPKIRRGLRKWIEEFDFKFQVVGEAGDYKEALDMAEKYNPDVFLMDINMPMINGLDLTNQLKYRYPNSYTIIISGYDDFEYALRALKLKVFDYLLKPIPKTDLYNVLKALNIELSSLGEYKQRDNGDIYNMEASNLSAIVLRVKRYIEENYSDMDLSPSKVASLFNINKTYLSTLMKDQLGYSFIEYMTKVRILKAKELLTDDILYPNISEIAKKVGFKSQHYFSRVFKNKEGISPIEYRNKFT</sequence>
<evidence type="ECO:0000256" key="8">
    <source>
        <dbReference type="PROSITE-ProRule" id="PRU00169"/>
    </source>
</evidence>
<dbReference type="Pfam" id="PF12833">
    <property type="entry name" value="HTH_18"/>
    <property type="match status" value="1"/>
</dbReference>
<dbReference type="GO" id="GO:0003700">
    <property type="term" value="F:DNA-binding transcription factor activity"/>
    <property type="evidence" value="ECO:0007669"/>
    <property type="project" value="InterPro"/>
</dbReference>
<dbReference type="InterPro" id="IPR020449">
    <property type="entry name" value="Tscrpt_reg_AraC-type_HTH"/>
</dbReference>
<dbReference type="EMBL" id="FQTY01000002">
    <property type="protein sequence ID" value="SHE47158.1"/>
    <property type="molecule type" value="Genomic_DNA"/>
</dbReference>
<keyword evidence="6" id="KW-0238">DNA-binding</keyword>
<dbReference type="STRING" id="1123404.SAMN02745784_00819"/>
<evidence type="ECO:0000256" key="6">
    <source>
        <dbReference type="ARBA" id="ARBA00023125"/>
    </source>
</evidence>
<dbReference type="SUPFAM" id="SSF46689">
    <property type="entry name" value="Homeodomain-like"/>
    <property type="match status" value="1"/>
</dbReference>
<evidence type="ECO:0000256" key="1">
    <source>
        <dbReference type="ARBA" id="ARBA00004496"/>
    </source>
</evidence>
<feature type="domain" description="HTH araC/xylS-type" evidence="9">
    <location>
        <begin position="150"/>
        <end position="251"/>
    </location>
</feature>
<dbReference type="SMART" id="SM00342">
    <property type="entry name" value="HTH_ARAC"/>
    <property type="match status" value="1"/>
</dbReference>
<dbReference type="InterPro" id="IPR018060">
    <property type="entry name" value="HTH_AraC"/>
</dbReference>
<keyword evidence="12" id="KW-1185">Reference proteome</keyword>
<evidence type="ECO:0000259" key="9">
    <source>
        <dbReference type="PROSITE" id="PS01124"/>
    </source>
</evidence>
<dbReference type="PROSITE" id="PS50110">
    <property type="entry name" value="RESPONSE_REGULATORY"/>
    <property type="match status" value="1"/>
</dbReference>
<name>A0A1M4TRW6_9FIRM</name>
<dbReference type="Gene3D" id="3.40.50.2300">
    <property type="match status" value="1"/>
</dbReference>
<protein>
    <submittedName>
        <fullName evidence="11">Two component transcriptional regulator, AraC family</fullName>
    </submittedName>
</protein>
<feature type="domain" description="Response regulatory" evidence="10">
    <location>
        <begin position="3"/>
        <end position="120"/>
    </location>
</feature>
<keyword evidence="5" id="KW-0805">Transcription regulation</keyword>
<dbReference type="Gene3D" id="1.10.10.60">
    <property type="entry name" value="Homeodomain-like"/>
    <property type="match status" value="2"/>
</dbReference>
<dbReference type="PROSITE" id="PS01124">
    <property type="entry name" value="HTH_ARAC_FAMILY_2"/>
    <property type="match status" value="1"/>
</dbReference>
<dbReference type="InterPro" id="IPR009057">
    <property type="entry name" value="Homeodomain-like_sf"/>
</dbReference>
<evidence type="ECO:0000256" key="2">
    <source>
        <dbReference type="ARBA" id="ARBA00022490"/>
    </source>
</evidence>
<dbReference type="GO" id="GO:0000160">
    <property type="term" value="P:phosphorelay signal transduction system"/>
    <property type="evidence" value="ECO:0007669"/>
    <property type="project" value="UniProtKB-KW"/>
</dbReference>
<organism evidence="11 12">
    <name type="scientific">Tissierella praeacuta DSM 18095</name>
    <dbReference type="NCBI Taxonomy" id="1123404"/>
    <lineage>
        <taxon>Bacteria</taxon>
        <taxon>Bacillati</taxon>
        <taxon>Bacillota</taxon>
        <taxon>Tissierellia</taxon>
        <taxon>Tissierellales</taxon>
        <taxon>Tissierellaceae</taxon>
        <taxon>Tissierella</taxon>
    </lineage>
</organism>
<dbReference type="SUPFAM" id="SSF52172">
    <property type="entry name" value="CheY-like"/>
    <property type="match status" value="1"/>
</dbReference>
<dbReference type="PANTHER" id="PTHR42713">
    <property type="entry name" value="HISTIDINE KINASE-RELATED"/>
    <property type="match status" value="1"/>
</dbReference>
<dbReference type="InterPro" id="IPR051552">
    <property type="entry name" value="HptR"/>
</dbReference>
<keyword evidence="2" id="KW-0963">Cytoplasm</keyword>
<dbReference type="Pfam" id="PF00072">
    <property type="entry name" value="Response_reg"/>
    <property type="match status" value="1"/>
</dbReference>
<dbReference type="CDD" id="cd17536">
    <property type="entry name" value="REC_YesN-like"/>
    <property type="match status" value="1"/>
</dbReference>
<dbReference type="RefSeq" id="WP_072973398.1">
    <property type="nucleotide sequence ID" value="NZ_FQTY01000002.1"/>
</dbReference>
<evidence type="ECO:0000259" key="10">
    <source>
        <dbReference type="PROSITE" id="PS50110"/>
    </source>
</evidence>
<dbReference type="AlphaFoldDB" id="A0A1M4TRW6"/>
<keyword evidence="7" id="KW-0804">Transcription</keyword>
<dbReference type="GO" id="GO:0005737">
    <property type="term" value="C:cytoplasm"/>
    <property type="evidence" value="ECO:0007669"/>
    <property type="project" value="UniProtKB-SubCell"/>
</dbReference>
<evidence type="ECO:0000256" key="4">
    <source>
        <dbReference type="ARBA" id="ARBA00023012"/>
    </source>
</evidence>
<evidence type="ECO:0000256" key="3">
    <source>
        <dbReference type="ARBA" id="ARBA00022553"/>
    </source>
</evidence>
<evidence type="ECO:0000256" key="7">
    <source>
        <dbReference type="ARBA" id="ARBA00023163"/>
    </source>
</evidence>
<dbReference type="GO" id="GO:0043565">
    <property type="term" value="F:sequence-specific DNA binding"/>
    <property type="evidence" value="ECO:0007669"/>
    <property type="project" value="InterPro"/>
</dbReference>
<keyword evidence="4" id="KW-0902">Two-component regulatory system</keyword>
<accession>A0A1M4TRW6</accession>
<evidence type="ECO:0000313" key="11">
    <source>
        <dbReference type="EMBL" id="SHE47158.1"/>
    </source>
</evidence>
<proteinExistence type="predicted"/>
<dbReference type="PANTHER" id="PTHR42713:SF3">
    <property type="entry name" value="TRANSCRIPTIONAL REGULATORY PROTEIN HPTR"/>
    <property type="match status" value="1"/>
</dbReference>
<dbReference type="PRINTS" id="PR00032">
    <property type="entry name" value="HTHARAC"/>
</dbReference>
<dbReference type="InterPro" id="IPR011006">
    <property type="entry name" value="CheY-like_superfamily"/>
</dbReference>
<feature type="modified residue" description="4-aspartylphosphate" evidence="8">
    <location>
        <position position="55"/>
    </location>
</feature>
<dbReference type="Proteomes" id="UP000184114">
    <property type="component" value="Unassembled WGS sequence"/>
</dbReference>
<dbReference type="InterPro" id="IPR001789">
    <property type="entry name" value="Sig_transdc_resp-reg_receiver"/>
</dbReference>
<dbReference type="GeneID" id="90996338"/>
<gene>
    <name evidence="11" type="ORF">SAMN02745784_00819</name>
</gene>